<dbReference type="InterPro" id="IPR027417">
    <property type="entry name" value="P-loop_NTPase"/>
</dbReference>
<comment type="caution">
    <text evidence="3">The sequence shown here is derived from an EMBL/GenBank/DDBJ whole genome shotgun (WGS) entry which is preliminary data.</text>
</comment>
<dbReference type="eggNOG" id="COG1112">
    <property type="taxonomic scope" value="Bacteria"/>
</dbReference>
<dbReference type="InterPro" id="IPR045055">
    <property type="entry name" value="DNA2/NAM7-like"/>
</dbReference>
<keyword evidence="3" id="KW-0547">Nucleotide-binding</keyword>
<dbReference type="CDD" id="cd18808">
    <property type="entry name" value="SF1_C_Upf1"/>
    <property type="match status" value="1"/>
</dbReference>
<reference evidence="3 4" key="1">
    <citation type="submission" date="2006-01" db="EMBL/GenBank/DDBJ databases">
        <authorList>
            <person name="Hagstrom A."/>
            <person name="Ferriera S."/>
            <person name="Johnson J."/>
            <person name="Kravitz S."/>
            <person name="Halpern A."/>
            <person name="Remington K."/>
            <person name="Beeson K."/>
            <person name="Tran B."/>
            <person name="Rogers Y.-H."/>
            <person name="Friedman R."/>
            <person name="Venter J.C."/>
        </authorList>
    </citation>
    <scope>NUCLEOTIDE SEQUENCE [LARGE SCALE GENOMIC DNA]</scope>
    <source>
        <strain evidence="3 4">SKA53</strain>
    </source>
</reference>
<dbReference type="SUPFAM" id="SSF52980">
    <property type="entry name" value="Restriction endonuclease-like"/>
    <property type="match status" value="1"/>
</dbReference>
<evidence type="ECO:0000313" key="3">
    <source>
        <dbReference type="EMBL" id="EAQ06270.1"/>
    </source>
</evidence>
<dbReference type="InterPro" id="IPR011335">
    <property type="entry name" value="Restrct_endonuc-II-like"/>
</dbReference>
<dbReference type="PANTHER" id="PTHR10887:SF495">
    <property type="entry name" value="HELICASE SENATAXIN ISOFORM X1-RELATED"/>
    <property type="match status" value="1"/>
</dbReference>
<evidence type="ECO:0000313" key="4">
    <source>
        <dbReference type="Proteomes" id="UP000004507"/>
    </source>
</evidence>
<dbReference type="FunFam" id="3.40.960.10:FF:000002">
    <property type="entry name" value="DNA helicase related protein"/>
    <property type="match status" value="1"/>
</dbReference>
<dbReference type="InterPro" id="IPR013584">
    <property type="entry name" value="RAP"/>
</dbReference>
<feature type="compositionally biased region" description="Low complexity" evidence="1">
    <location>
        <begin position="1692"/>
        <end position="1704"/>
    </location>
</feature>
<keyword evidence="4" id="KW-1185">Reference proteome</keyword>
<dbReference type="STRING" id="314232.SKA53_04263"/>
<dbReference type="GO" id="GO:0004386">
    <property type="term" value="F:helicase activity"/>
    <property type="evidence" value="ECO:0007669"/>
    <property type="project" value="UniProtKB-KW"/>
</dbReference>
<dbReference type="InterPro" id="IPR049468">
    <property type="entry name" value="Restrct_endonuc-II-like_dom"/>
</dbReference>
<keyword evidence="3" id="KW-0067">ATP-binding</keyword>
<dbReference type="Pfam" id="PF13087">
    <property type="entry name" value="AAA_12"/>
    <property type="match status" value="1"/>
</dbReference>
<dbReference type="Pfam" id="PF13195">
    <property type="entry name" value="DUF4011"/>
    <property type="match status" value="1"/>
</dbReference>
<feature type="domain" description="RAP" evidence="2">
    <location>
        <begin position="1592"/>
        <end position="1649"/>
    </location>
</feature>
<dbReference type="InterPro" id="IPR025103">
    <property type="entry name" value="DUF4011"/>
</dbReference>
<keyword evidence="3" id="KW-0378">Hydrolase</keyword>
<feature type="compositionally biased region" description="Basic and acidic residues" evidence="1">
    <location>
        <begin position="1670"/>
        <end position="1682"/>
    </location>
</feature>
<dbReference type="SMART" id="SM00952">
    <property type="entry name" value="RAP"/>
    <property type="match status" value="1"/>
</dbReference>
<keyword evidence="3" id="KW-0347">Helicase</keyword>
<dbReference type="Gene3D" id="3.40.50.300">
    <property type="entry name" value="P-loop containing nucleotide triphosphate hydrolases"/>
    <property type="match status" value="3"/>
</dbReference>
<dbReference type="Pfam" id="PF13086">
    <property type="entry name" value="AAA_11"/>
    <property type="match status" value="1"/>
</dbReference>
<dbReference type="InterPro" id="IPR041679">
    <property type="entry name" value="DNA2/NAM7-like_C"/>
</dbReference>
<organism evidence="3 4">
    <name type="scientific">Yoonia vestfoldensis SKA53</name>
    <dbReference type="NCBI Taxonomy" id="314232"/>
    <lineage>
        <taxon>Bacteria</taxon>
        <taxon>Pseudomonadati</taxon>
        <taxon>Pseudomonadota</taxon>
        <taxon>Alphaproteobacteria</taxon>
        <taxon>Rhodobacterales</taxon>
        <taxon>Paracoccaceae</taxon>
        <taxon>Yoonia</taxon>
    </lineage>
</organism>
<dbReference type="Proteomes" id="UP000004507">
    <property type="component" value="Unassembled WGS sequence"/>
</dbReference>
<dbReference type="PANTHER" id="PTHR10887">
    <property type="entry name" value="DNA2/NAM7 HELICASE FAMILY"/>
    <property type="match status" value="1"/>
</dbReference>
<protein>
    <submittedName>
        <fullName evidence="3">DNA helicase related protein</fullName>
    </submittedName>
</protein>
<evidence type="ECO:0000259" key="2">
    <source>
        <dbReference type="SMART" id="SM00952"/>
    </source>
</evidence>
<evidence type="ECO:0000256" key="1">
    <source>
        <dbReference type="SAM" id="MobiDB-lite"/>
    </source>
</evidence>
<dbReference type="EMBL" id="AAMS01000005">
    <property type="protein sequence ID" value="EAQ06270.1"/>
    <property type="molecule type" value="Genomic_DNA"/>
</dbReference>
<dbReference type="Gene3D" id="3.40.960.10">
    <property type="entry name" value="VSR Endonuclease"/>
    <property type="match status" value="1"/>
</dbReference>
<dbReference type="Pfam" id="PF18741">
    <property type="entry name" value="MTES_1575"/>
    <property type="match status" value="1"/>
</dbReference>
<dbReference type="SUPFAM" id="SSF52540">
    <property type="entry name" value="P-loop containing nucleoside triphosphate hydrolases"/>
    <property type="match status" value="1"/>
</dbReference>
<proteinExistence type="predicted"/>
<gene>
    <name evidence="3" type="ORF">SKA53_04263</name>
</gene>
<feature type="region of interest" description="Disordered" evidence="1">
    <location>
        <begin position="1670"/>
        <end position="1718"/>
    </location>
</feature>
<dbReference type="HOGENOM" id="CLU_000788_3_2_5"/>
<dbReference type="eggNOG" id="COG0467">
    <property type="taxonomic scope" value="Bacteria"/>
</dbReference>
<sequence>MRRKLQDTSRRNPLINNVLNAKSASFLRIVDEKPQSIFDHVVVNERKMVLAPLPPVDIDPPDEDTTEFKNAFFNAQSTDEAYLKVIEKIDFEYDEKALDKQEDADRALKDRVREALEMPPRPKSEQFSDLINHAESHGINPSSTLPLPSAASGDGRFDDNELQTLLLPKTFQSRLSRILSKARMYQEERGLDVVYIVLGYLKWTLPNAEKLDEFKSPILLLPVTLTKQKSSEGEIYSVTKLSDPLLNPSLDHKLTVEAKLDLARVKALVDTDHINVEELFEAIADLKPKNMQWVVQREASFGIYPFQGIELYHDLDTQRADFSEFPIVSELMVGKGQEPGTGTSGFSEEDVESQVGQSLVPHIVLDADSSQFISLLKVANNENVALEGPPGSGKSQTIVNAIANAIYSGKKVLFVAQKVTALEVVLSRLQSLGLHQFVLPLMGGHSSTDEFYEAVEERLAMQSSSSSRDLDNLKSQYENHRDTLSDYIDILTRPVTGTGMTVHQVLGVAVANSEVIRKLPLELQSIRIYPDRLVKDFGPSNIDAMASQVADWCARLEKSRISNSSPWADAPAETLDTDLVNKAMVDTGRASIEIQTALSKLDTLSKKLFEDFLNNPLNTIKNQIECLAEDEDLIRAHDLSTDMGKDEAGRVLYDLVETNNKLTDLQSQLGLTAEKLPIVGKNKSKFVLLKDFVSEFKIQKINAGTIIATKDDLSERKSRLQKLQSFKAEIIDQISPGITIQQILAYEPLLKYREDLQTAKSHLREMGIEGARNELRKTKQLLRNRTQIFSVDELPSSRELTGWQTAIQNAGIFYFMSSTYKSAMQEAGRILVTAKTKPAILSKLDEAQSFIKDWTSLELSNHVNIAAPSLSDNLSGLLSILDELEVINSRSGATLFSALQLLTLENLEDLIGLIRELEATSLSWSDISTDALSTNAQITKIQNSLNALTEAESVFVSLGNVSPIKLMVLISNSETIEKLLDKRAELIAELDPEFEDNGVAKKILEAHLDYAELSESVVSVLFNEEGELAFDTLAKLLPSFEKIQQSFHSLMHVKGKHVVAQSIGLRKSLEVLEQHRADQTGLNNLIARRSVFAEAEKAGLENLVEKMEEAGVSEDYKGVAKGALAASLQDQIQHEFGSVLMQFDGTSLSAARSRIQSLDRKIIEISRYEIANNAIARAKPPYGNAYGKKSEYTELALLAHELQKQRRTPPRKILKRAQNALMELFPCWMMVPSAVAQHLPKNTDFDLVIIDEASQMTPENSISALMRAKNAFIAGDTNQLPPTSFFKGLSVDEDEDEDVTTTEESILELANVQFHPKHRLRWHYRSKHEDLIAFSNHYVYDRQLVIFPSPTPTVHGMGISLVEVNGTFQRGVNPAEAQVMLDAIVQFMKDTPNRSLGVAVMNQSQMEQLEALVLREADSNKTVSKYLDHWATARQGLERFFVKNLENVQGDERDVIFVGTVYGRDPLGKFYQRFGPINGPAGKRRLNVLFTRAKEQIVTFSSIPLGEFNPTPSNEGATLLRRWLEFSATKRLGEVAHNHDRAGHTDSPFEDHVIEAVRSLGYEAVPQVGVSSYFIDIGVKHPKYPLGYICGIECDGAAYHSSKSARDRDRLREEVLNRLGWELYRIWSTDWFRDPLGCREVLRGYLDDRLETVVKNMPKIVQPKPVEPRRIELPPRQPERRPVIGTAPNGSAPTATATITAPTRTEVRRAAPAPQTEADGIRIGTKLSIRYLNGPRAGVVAKFWFQKTTNDRKFEVNGYKSVGTDSPLGEALEGAQVDDIVTFALRDEDIRVQVIEMTNASDNN</sequence>
<dbReference type="InterPro" id="IPR047187">
    <property type="entry name" value="SF1_C_Upf1"/>
</dbReference>
<accession>A3V5U6</accession>
<name>A3V5U6_9RHOB</name>
<dbReference type="InterPro" id="IPR041677">
    <property type="entry name" value="DNA2/NAM7_AAA_11"/>
</dbReference>